<dbReference type="Gene3D" id="3.10.180.10">
    <property type="entry name" value="2,3-Dihydroxybiphenyl 1,2-Dioxygenase, domain 1"/>
    <property type="match status" value="1"/>
</dbReference>
<evidence type="ECO:0000313" key="3">
    <source>
        <dbReference type="Proteomes" id="UP000006565"/>
    </source>
</evidence>
<dbReference type="AlphaFoldDB" id="E1RH34"/>
<dbReference type="GO" id="GO:0051213">
    <property type="term" value="F:dioxygenase activity"/>
    <property type="evidence" value="ECO:0007669"/>
    <property type="project" value="UniProtKB-KW"/>
</dbReference>
<keyword evidence="2" id="KW-0560">Oxidoreductase</keyword>
<name>E1RH34_METP4</name>
<protein>
    <submittedName>
        <fullName evidence="2">Glyoxalase/bleomycin resistance protein/dioxygenase</fullName>
    </submittedName>
</protein>
<dbReference type="HOGENOM" id="CLU_105776_0_0_2"/>
<dbReference type="OrthoDB" id="358887at2157"/>
<dbReference type="InterPro" id="IPR029068">
    <property type="entry name" value="Glyas_Bleomycin-R_OHBP_Dase"/>
</dbReference>
<keyword evidence="2" id="KW-0223">Dioxygenase</keyword>
<dbReference type="EMBL" id="CP002117">
    <property type="protein sequence ID" value="ADN35258.1"/>
    <property type="molecule type" value="Genomic_DNA"/>
</dbReference>
<evidence type="ECO:0000259" key="1">
    <source>
        <dbReference type="PROSITE" id="PS51819"/>
    </source>
</evidence>
<dbReference type="InterPro" id="IPR025870">
    <property type="entry name" value="Glyoxalase-like_dom"/>
</dbReference>
<sequence length="164" mass="18601">MNENKPFSYHSTVLFVEDVERSKKFYTEVMGEEIELDLGKNVGFKNGLAIWEGEYGRNVIFGDPSGGDYSSKKMLEIYYETEDMAETYEILKSAGVEFVHEVVEQPWRQLTVRFLDPDGHMIEVGERMDVCIGRLAASGETPEMIAESTMMPAEIVNAILANRD</sequence>
<dbReference type="Proteomes" id="UP000006565">
    <property type="component" value="Chromosome"/>
</dbReference>
<keyword evidence="3" id="KW-1185">Reference proteome</keyword>
<dbReference type="PROSITE" id="PS51819">
    <property type="entry name" value="VOC"/>
    <property type="match status" value="1"/>
</dbReference>
<dbReference type="STRING" id="679926.Mpet_0484"/>
<proteinExistence type="predicted"/>
<reference evidence="2 3" key="1">
    <citation type="journal article" date="2010" name="Stand. Genomic Sci.">
        <title>Complete genome sequence of Methanoplanus petrolearius type strain (SEBR 4847).</title>
        <authorList>
            <person name="Brambilla E."/>
            <person name="Djao O.D."/>
            <person name="Daligault H."/>
            <person name="Lapidus A."/>
            <person name="Lucas S."/>
            <person name="Hammon N."/>
            <person name="Nolan M."/>
            <person name="Tice H."/>
            <person name="Cheng J.F."/>
            <person name="Han C."/>
            <person name="Tapia R."/>
            <person name="Goodwin L."/>
            <person name="Pitluck S."/>
            <person name="Liolios K."/>
            <person name="Ivanova N."/>
            <person name="Mavromatis K."/>
            <person name="Mikhailova N."/>
            <person name="Pati A."/>
            <person name="Chen A."/>
            <person name="Palaniappan K."/>
            <person name="Land M."/>
            <person name="Hauser L."/>
            <person name="Chang Y.J."/>
            <person name="Jeffries C.D."/>
            <person name="Rohde M."/>
            <person name="Spring S."/>
            <person name="Sikorski J."/>
            <person name="Goker M."/>
            <person name="Woyke T."/>
            <person name="Bristow J."/>
            <person name="Eisen J.A."/>
            <person name="Markowitz V."/>
            <person name="Hugenholtz P."/>
            <person name="Kyrpides N.C."/>
            <person name="Klenk H.P."/>
        </authorList>
    </citation>
    <scope>NUCLEOTIDE SEQUENCE [LARGE SCALE GENOMIC DNA]</scope>
    <source>
        <strain evidence="3">DSM 11571 / OCM 486 / SEBR 4847</strain>
    </source>
</reference>
<dbReference type="eggNOG" id="arCOG05141">
    <property type="taxonomic scope" value="Archaea"/>
</dbReference>
<dbReference type="Pfam" id="PF12681">
    <property type="entry name" value="Glyoxalase_2"/>
    <property type="match status" value="1"/>
</dbReference>
<feature type="domain" description="VOC" evidence="1">
    <location>
        <begin position="8"/>
        <end position="127"/>
    </location>
</feature>
<dbReference type="InterPro" id="IPR037523">
    <property type="entry name" value="VOC_core"/>
</dbReference>
<evidence type="ECO:0000313" key="2">
    <source>
        <dbReference type="EMBL" id="ADN35258.1"/>
    </source>
</evidence>
<organism evidence="2 3">
    <name type="scientific">Methanolacinia petrolearia (strain DSM 11571 / OCM 486 / SEBR 4847)</name>
    <name type="common">Methanoplanus petrolearius</name>
    <dbReference type="NCBI Taxonomy" id="679926"/>
    <lineage>
        <taxon>Archaea</taxon>
        <taxon>Methanobacteriati</taxon>
        <taxon>Methanobacteriota</taxon>
        <taxon>Stenosarchaea group</taxon>
        <taxon>Methanomicrobia</taxon>
        <taxon>Methanomicrobiales</taxon>
        <taxon>Methanomicrobiaceae</taxon>
        <taxon>Methanolacinia</taxon>
    </lineage>
</organism>
<dbReference type="GeneID" id="9742932"/>
<dbReference type="RefSeq" id="WP_013328436.1">
    <property type="nucleotide sequence ID" value="NC_014507.1"/>
</dbReference>
<accession>E1RH34</accession>
<dbReference type="KEGG" id="mpi:Mpet_0484"/>
<dbReference type="SUPFAM" id="SSF54593">
    <property type="entry name" value="Glyoxalase/Bleomycin resistance protein/Dihydroxybiphenyl dioxygenase"/>
    <property type="match status" value="1"/>
</dbReference>
<gene>
    <name evidence="2" type="ordered locus">Mpet_0484</name>
</gene>